<dbReference type="Proteomes" id="UP000831921">
    <property type="component" value="Chromosome"/>
</dbReference>
<reference evidence="2 3" key="1">
    <citation type="submission" date="2022-05" db="EMBL/GenBank/DDBJ databases">
        <title>S8-45 Sphingomonas ultraviolaceadurans.</title>
        <authorList>
            <person name="Liu Y."/>
        </authorList>
    </citation>
    <scope>NUCLEOTIDE SEQUENCE [LARGE SCALE GENOMIC DNA]</scope>
    <source>
        <strain evidence="2 3">S8-45</strain>
    </source>
</reference>
<keyword evidence="1" id="KW-0472">Membrane</keyword>
<keyword evidence="1" id="KW-0812">Transmembrane</keyword>
<feature type="transmembrane region" description="Helical" evidence="1">
    <location>
        <begin position="80"/>
        <end position="98"/>
    </location>
</feature>
<feature type="transmembrane region" description="Helical" evidence="1">
    <location>
        <begin position="110"/>
        <end position="129"/>
    </location>
</feature>
<dbReference type="RefSeq" id="WP_249503921.1">
    <property type="nucleotide sequence ID" value="NZ_CP097253.1"/>
</dbReference>
<keyword evidence="3" id="KW-1185">Reference proteome</keyword>
<sequence>MIRILIFQVIFLTCVWYAWKAGGQPERAAMLAQAVAYSITLSTGYLRVAGGFTNIVEGWLIADILLLAALIWLALQANRLWTLLLAGLHLAAIFVHLAKATYPQFPPFGYALFLQFWAYPMLLTTAIGIRRHQIRLRRYGPYPDWKRPRKDQPAA</sequence>
<proteinExistence type="predicted"/>
<evidence type="ECO:0000313" key="2">
    <source>
        <dbReference type="EMBL" id="UUR08140.1"/>
    </source>
</evidence>
<organism evidence="2 3">
    <name type="scientific">Sphingomonas glaciei</name>
    <dbReference type="NCBI Taxonomy" id="2938948"/>
    <lineage>
        <taxon>Bacteria</taxon>
        <taxon>Pseudomonadati</taxon>
        <taxon>Pseudomonadota</taxon>
        <taxon>Alphaproteobacteria</taxon>
        <taxon>Sphingomonadales</taxon>
        <taxon>Sphingomonadaceae</taxon>
        <taxon>Sphingomonas</taxon>
    </lineage>
</organism>
<dbReference type="EMBL" id="CP097253">
    <property type="protein sequence ID" value="UUR08140.1"/>
    <property type="molecule type" value="Genomic_DNA"/>
</dbReference>
<evidence type="ECO:0000256" key="1">
    <source>
        <dbReference type="SAM" id="Phobius"/>
    </source>
</evidence>
<gene>
    <name evidence="2" type="ORF">M1K48_00365</name>
</gene>
<name>A0ABY5MUH2_9SPHN</name>
<keyword evidence="1" id="KW-1133">Transmembrane helix</keyword>
<protein>
    <submittedName>
        <fullName evidence="2">Uncharacterized protein</fullName>
    </submittedName>
</protein>
<evidence type="ECO:0000313" key="3">
    <source>
        <dbReference type="Proteomes" id="UP000831921"/>
    </source>
</evidence>
<feature type="transmembrane region" description="Helical" evidence="1">
    <location>
        <begin position="44"/>
        <end position="73"/>
    </location>
</feature>
<accession>A0ABY5MUH2</accession>